<dbReference type="Pfam" id="PF00400">
    <property type="entry name" value="WD40"/>
    <property type="match status" value="6"/>
</dbReference>
<feature type="repeat" description="WD" evidence="7">
    <location>
        <begin position="343"/>
        <end position="376"/>
    </location>
</feature>
<dbReference type="GO" id="GO:0000466">
    <property type="term" value="P:maturation of 5.8S rRNA from tricistronic rRNA transcript (SSU-rRNA, 5.8S rRNA, LSU-rRNA)"/>
    <property type="evidence" value="ECO:0007669"/>
    <property type="project" value="UniProtKB-UniRule"/>
</dbReference>
<evidence type="ECO:0000256" key="3">
    <source>
        <dbReference type="ARBA" id="ARBA00022574"/>
    </source>
</evidence>
<gene>
    <name evidence="9" type="ORF">PYX00_010029</name>
</gene>
<comment type="caution">
    <text evidence="9">The sequence shown here is derived from an EMBL/GenBank/DDBJ whole genome shotgun (WGS) entry which is preliminary data.</text>
</comment>
<dbReference type="SUPFAM" id="SSF50978">
    <property type="entry name" value="WD40 repeat-like"/>
    <property type="match status" value="1"/>
</dbReference>
<keyword evidence="1 6" id="KW-0690">Ribosome biogenesis</keyword>
<comment type="function">
    <text evidence="6">Required for maturation of ribosomal RNAs and formation of the large ribosomal subunit.</text>
</comment>
<dbReference type="PANTHER" id="PTHR19855">
    <property type="entry name" value="WD40 REPEAT PROTEIN 12, 37"/>
    <property type="match status" value="1"/>
</dbReference>
<dbReference type="GO" id="GO:0005654">
    <property type="term" value="C:nucleoplasm"/>
    <property type="evidence" value="ECO:0007669"/>
    <property type="project" value="UniProtKB-SubCell"/>
</dbReference>
<dbReference type="GO" id="GO:0043021">
    <property type="term" value="F:ribonucleoprotein complex binding"/>
    <property type="evidence" value="ECO:0007669"/>
    <property type="project" value="UniProtKB-UniRule"/>
</dbReference>
<evidence type="ECO:0000256" key="4">
    <source>
        <dbReference type="ARBA" id="ARBA00022737"/>
    </source>
</evidence>
<keyword evidence="4" id="KW-0677">Repeat</keyword>
<evidence type="ECO:0000256" key="7">
    <source>
        <dbReference type="PROSITE-ProRule" id="PRU00221"/>
    </source>
</evidence>
<dbReference type="InterPro" id="IPR036322">
    <property type="entry name" value="WD40_repeat_dom_sf"/>
</dbReference>
<evidence type="ECO:0000313" key="9">
    <source>
        <dbReference type="EMBL" id="KAL0267884.1"/>
    </source>
</evidence>
<feature type="repeat" description="WD" evidence="7">
    <location>
        <begin position="191"/>
        <end position="232"/>
    </location>
</feature>
<organism evidence="9">
    <name type="scientific">Menopon gallinae</name>
    <name type="common">poultry shaft louse</name>
    <dbReference type="NCBI Taxonomy" id="328185"/>
    <lineage>
        <taxon>Eukaryota</taxon>
        <taxon>Metazoa</taxon>
        <taxon>Ecdysozoa</taxon>
        <taxon>Arthropoda</taxon>
        <taxon>Hexapoda</taxon>
        <taxon>Insecta</taxon>
        <taxon>Pterygota</taxon>
        <taxon>Neoptera</taxon>
        <taxon>Paraneoptera</taxon>
        <taxon>Psocodea</taxon>
        <taxon>Troctomorpha</taxon>
        <taxon>Phthiraptera</taxon>
        <taxon>Amblycera</taxon>
        <taxon>Menoponidae</taxon>
        <taxon>Menopon</taxon>
    </lineage>
</organism>
<dbReference type="AlphaFoldDB" id="A0AAW2HDE7"/>
<dbReference type="Gene3D" id="2.130.10.10">
    <property type="entry name" value="YVTN repeat-like/Quinoprotein amine dehydrogenase"/>
    <property type="match status" value="3"/>
</dbReference>
<dbReference type="InterPro" id="IPR015943">
    <property type="entry name" value="WD40/YVTN_repeat-like_dom_sf"/>
</dbReference>
<comment type="subcellular location">
    <subcellularLocation>
        <location evidence="6">Nucleus</location>
        <location evidence="6">Nucleolus</location>
    </subcellularLocation>
    <subcellularLocation>
        <location evidence="6">Nucleus</location>
        <location evidence="6">Nucleoplasm</location>
    </subcellularLocation>
</comment>
<dbReference type="PROSITE" id="PS50294">
    <property type="entry name" value="WD_REPEATS_REGION"/>
    <property type="match status" value="3"/>
</dbReference>
<dbReference type="PRINTS" id="PR00320">
    <property type="entry name" value="GPROTEINBRPT"/>
</dbReference>
<evidence type="ECO:0000256" key="2">
    <source>
        <dbReference type="ARBA" id="ARBA00022552"/>
    </source>
</evidence>
<feature type="repeat" description="WD" evidence="7">
    <location>
        <begin position="258"/>
        <end position="289"/>
    </location>
</feature>
<dbReference type="SMART" id="SM00320">
    <property type="entry name" value="WD40"/>
    <property type="match status" value="7"/>
</dbReference>
<evidence type="ECO:0000256" key="1">
    <source>
        <dbReference type="ARBA" id="ARBA00022517"/>
    </source>
</evidence>
<evidence type="ECO:0000256" key="6">
    <source>
        <dbReference type="HAMAP-Rule" id="MF_03029"/>
    </source>
</evidence>
<sequence>MAVDSNSEQLQIRFVTKDKRYAVANAPFAVPSTISCKELNTLVNELIQEANDNHSYVEFDFLVNGEFLKLCLKEHLELKQISSESVVEVEYIESLPAPEPQDCLLHDDWVSSVHTSPDWILTGCYDNSVQIWSVKGMHQLTVTGHTGPVKTVSWVLVNSDAALFLSGSLDQTAMLWEWKIGSNTFECINIYKGHERNIESLSVSPKSEVFASGGWDSLLKIWPVFENDYVITNEDGESKAKRIKKDNKSMIKTPKMTLKGHRDCISCVTWTSDSEILTASWDHTLKLWDAEIGGIKKELVGNKTFFHCDYSQINRTILTASADKQIRLYDPRSEEGSLVKSTFSSHTQWVQSVRWSKTEENLFISGSYDNLVKLWDWRSPKAPLFDLAGHDDKILGCDWSEPKFMVSGGADNTVIGFRCELFEPSNPNKWAWQ</sequence>
<dbReference type="GO" id="GO:0030687">
    <property type="term" value="C:preribosome, large subunit precursor"/>
    <property type="evidence" value="ECO:0007669"/>
    <property type="project" value="UniProtKB-UniRule"/>
</dbReference>
<dbReference type="EMBL" id="JARGDH010000005">
    <property type="protein sequence ID" value="KAL0267884.1"/>
    <property type="molecule type" value="Genomic_DNA"/>
</dbReference>
<dbReference type="InterPro" id="IPR012972">
    <property type="entry name" value="NLE"/>
</dbReference>
<dbReference type="PANTHER" id="PTHR19855:SF11">
    <property type="entry name" value="RIBOSOME BIOGENESIS PROTEIN WDR12"/>
    <property type="match status" value="1"/>
</dbReference>
<dbReference type="GO" id="GO:0005730">
    <property type="term" value="C:nucleolus"/>
    <property type="evidence" value="ECO:0007669"/>
    <property type="project" value="UniProtKB-SubCell"/>
</dbReference>
<dbReference type="CDD" id="cd00200">
    <property type="entry name" value="WD40"/>
    <property type="match status" value="1"/>
</dbReference>
<dbReference type="HAMAP" id="MF_03029">
    <property type="entry name" value="WDR12"/>
    <property type="match status" value="1"/>
</dbReference>
<dbReference type="Pfam" id="PF08154">
    <property type="entry name" value="NLE"/>
    <property type="match status" value="1"/>
</dbReference>
<accession>A0AAW2HDE7</accession>
<dbReference type="InterPro" id="IPR028599">
    <property type="entry name" value="WDR12/Ytm1"/>
</dbReference>
<dbReference type="GO" id="GO:0000463">
    <property type="term" value="P:maturation of LSU-rRNA from tricistronic rRNA transcript (SSU-rRNA, 5.8S rRNA, LSU-rRNA)"/>
    <property type="evidence" value="ECO:0007669"/>
    <property type="project" value="UniProtKB-UniRule"/>
</dbReference>
<keyword evidence="3 7" id="KW-0853">WD repeat</keyword>
<proteinExistence type="inferred from homology"/>
<name>A0AAW2HDE7_9NEOP</name>
<feature type="repeat" description="WD" evidence="7">
    <location>
        <begin position="106"/>
        <end position="142"/>
    </location>
</feature>
<keyword evidence="2 6" id="KW-0698">rRNA processing</keyword>
<reference evidence="9" key="1">
    <citation type="journal article" date="2024" name="Gigascience">
        <title>Chromosome-level genome of the poultry shaft louse Menopon gallinae provides insight into the host-switching and adaptive evolution of parasitic lice.</title>
        <authorList>
            <person name="Xu Y."/>
            <person name="Ma L."/>
            <person name="Liu S."/>
            <person name="Liang Y."/>
            <person name="Liu Q."/>
            <person name="He Z."/>
            <person name="Tian L."/>
            <person name="Duan Y."/>
            <person name="Cai W."/>
            <person name="Li H."/>
            <person name="Song F."/>
        </authorList>
    </citation>
    <scope>NUCLEOTIDE SEQUENCE</scope>
    <source>
        <strain evidence="9">Cailab_2023a</strain>
    </source>
</reference>
<keyword evidence="5 6" id="KW-0539">Nucleus</keyword>
<dbReference type="FunFam" id="2.130.10.10:FF:001898">
    <property type="entry name" value="Ribosome biogenesis protein WDR12 homolog"/>
    <property type="match status" value="1"/>
</dbReference>
<feature type="domain" description="NLE" evidence="8">
    <location>
        <begin position="10"/>
        <end position="76"/>
    </location>
</feature>
<feature type="repeat" description="WD" evidence="7">
    <location>
        <begin position="142"/>
        <end position="177"/>
    </location>
</feature>
<dbReference type="PROSITE" id="PS50082">
    <property type="entry name" value="WD_REPEATS_2"/>
    <property type="match status" value="5"/>
</dbReference>
<dbReference type="InterPro" id="IPR020472">
    <property type="entry name" value="WD40_PAC1"/>
</dbReference>
<protein>
    <recommendedName>
        <fullName evidence="6">Ribosome biogenesis protein WDR12 homolog</fullName>
    </recommendedName>
</protein>
<evidence type="ECO:0000256" key="5">
    <source>
        <dbReference type="ARBA" id="ARBA00023242"/>
    </source>
</evidence>
<dbReference type="InterPro" id="IPR001680">
    <property type="entry name" value="WD40_rpt"/>
</dbReference>
<evidence type="ECO:0000259" key="8">
    <source>
        <dbReference type="Pfam" id="PF08154"/>
    </source>
</evidence>
<comment type="similarity">
    <text evidence="6">Belongs to the WD repeat WDR12/YTM1 family.</text>
</comment>